<organism evidence="2 3">
    <name type="scientific">Mycena rosella</name>
    <name type="common">Pink bonnet</name>
    <name type="synonym">Agaricus rosellus</name>
    <dbReference type="NCBI Taxonomy" id="1033263"/>
    <lineage>
        <taxon>Eukaryota</taxon>
        <taxon>Fungi</taxon>
        <taxon>Dikarya</taxon>
        <taxon>Basidiomycota</taxon>
        <taxon>Agaricomycotina</taxon>
        <taxon>Agaricomycetes</taxon>
        <taxon>Agaricomycetidae</taxon>
        <taxon>Agaricales</taxon>
        <taxon>Marasmiineae</taxon>
        <taxon>Mycenaceae</taxon>
        <taxon>Mycena</taxon>
    </lineage>
</organism>
<dbReference type="EMBL" id="JARKIE010000119">
    <property type="protein sequence ID" value="KAJ7681376.1"/>
    <property type="molecule type" value="Genomic_DNA"/>
</dbReference>
<keyword evidence="3" id="KW-1185">Reference proteome</keyword>
<reference evidence="2" key="1">
    <citation type="submission" date="2023-03" db="EMBL/GenBank/DDBJ databases">
        <title>Massive genome expansion in bonnet fungi (Mycena s.s.) driven by repeated elements and novel gene families across ecological guilds.</title>
        <authorList>
            <consortium name="Lawrence Berkeley National Laboratory"/>
            <person name="Harder C.B."/>
            <person name="Miyauchi S."/>
            <person name="Viragh M."/>
            <person name="Kuo A."/>
            <person name="Thoen E."/>
            <person name="Andreopoulos B."/>
            <person name="Lu D."/>
            <person name="Skrede I."/>
            <person name="Drula E."/>
            <person name="Henrissat B."/>
            <person name="Morin E."/>
            <person name="Kohler A."/>
            <person name="Barry K."/>
            <person name="LaButti K."/>
            <person name="Morin E."/>
            <person name="Salamov A."/>
            <person name="Lipzen A."/>
            <person name="Mereny Z."/>
            <person name="Hegedus B."/>
            <person name="Baldrian P."/>
            <person name="Stursova M."/>
            <person name="Weitz H."/>
            <person name="Taylor A."/>
            <person name="Grigoriev I.V."/>
            <person name="Nagy L.G."/>
            <person name="Martin F."/>
            <person name="Kauserud H."/>
        </authorList>
    </citation>
    <scope>NUCLEOTIDE SEQUENCE</scope>
    <source>
        <strain evidence="2">CBHHK067</strain>
    </source>
</reference>
<accession>A0AAD7D685</accession>
<gene>
    <name evidence="2" type="ORF">B0H17DRAFT_1138529</name>
</gene>
<feature type="compositionally biased region" description="Polar residues" evidence="1">
    <location>
        <begin position="9"/>
        <end position="25"/>
    </location>
</feature>
<evidence type="ECO:0000313" key="3">
    <source>
        <dbReference type="Proteomes" id="UP001221757"/>
    </source>
</evidence>
<evidence type="ECO:0000256" key="1">
    <source>
        <dbReference type="SAM" id="MobiDB-lite"/>
    </source>
</evidence>
<comment type="caution">
    <text evidence="2">The sequence shown here is derived from an EMBL/GenBank/DDBJ whole genome shotgun (WGS) entry which is preliminary data.</text>
</comment>
<name>A0AAD7D685_MYCRO</name>
<protein>
    <submittedName>
        <fullName evidence="2">Uncharacterized protein</fullName>
    </submittedName>
</protein>
<evidence type="ECO:0000313" key="2">
    <source>
        <dbReference type="EMBL" id="KAJ7681376.1"/>
    </source>
</evidence>
<proteinExistence type="predicted"/>
<sequence>MTEYKSSSKKSAQVTVPGSSNKNTAVQFGIGSRPRYIGTTVYLTLDAQLKVFLGGQGGRGGNARGGWNEGIGGHGGEGGGAPITLTATIEMLATADIYGGIGGDGGDGVKEGGTGGIGQAHQIVEDKWFFDNTDGLPHMSIEDFCKLHKLSDTIREALKRYGIETVKGAVAMTAEDLDSLKEFGLEGGHIATLRGALRGQMAKR</sequence>
<feature type="region of interest" description="Disordered" evidence="1">
    <location>
        <begin position="1"/>
        <end position="25"/>
    </location>
</feature>
<dbReference type="AlphaFoldDB" id="A0AAD7D685"/>
<dbReference type="Proteomes" id="UP001221757">
    <property type="component" value="Unassembled WGS sequence"/>
</dbReference>